<organism evidence="1 2">
    <name type="scientific">Colletotrichum navitas</name>
    <dbReference type="NCBI Taxonomy" id="681940"/>
    <lineage>
        <taxon>Eukaryota</taxon>
        <taxon>Fungi</taxon>
        <taxon>Dikarya</taxon>
        <taxon>Ascomycota</taxon>
        <taxon>Pezizomycotina</taxon>
        <taxon>Sordariomycetes</taxon>
        <taxon>Hypocreomycetidae</taxon>
        <taxon>Glomerellales</taxon>
        <taxon>Glomerellaceae</taxon>
        <taxon>Colletotrichum</taxon>
        <taxon>Colletotrichum graminicola species complex</taxon>
    </lineage>
</organism>
<reference evidence="1" key="1">
    <citation type="submission" date="2021-06" db="EMBL/GenBank/DDBJ databases">
        <title>Comparative genomics, transcriptomics and evolutionary studies reveal genomic signatures of adaptation to plant cell wall in hemibiotrophic fungi.</title>
        <authorList>
            <consortium name="DOE Joint Genome Institute"/>
            <person name="Baroncelli R."/>
            <person name="Diaz J.F."/>
            <person name="Benocci T."/>
            <person name="Peng M."/>
            <person name="Battaglia E."/>
            <person name="Haridas S."/>
            <person name="Andreopoulos W."/>
            <person name="Labutti K."/>
            <person name="Pangilinan J."/>
            <person name="Floch G.L."/>
            <person name="Makela M.R."/>
            <person name="Henrissat B."/>
            <person name="Grigoriev I.V."/>
            <person name="Crouch J.A."/>
            <person name="De Vries R.P."/>
            <person name="Sukno S.A."/>
            <person name="Thon M.R."/>
        </authorList>
    </citation>
    <scope>NUCLEOTIDE SEQUENCE</scope>
    <source>
        <strain evidence="1">CBS 125086</strain>
    </source>
</reference>
<protein>
    <submittedName>
        <fullName evidence="1">Uncharacterized protein</fullName>
    </submittedName>
</protein>
<accession>A0AAD8QAI7</accession>
<dbReference type="AlphaFoldDB" id="A0AAD8QAI7"/>
<name>A0AAD8QAI7_9PEZI</name>
<evidence type="ECO:0000313" key="1">
    <source>
        <dbReference type="EMBL" id="KAK1597778.1"/>
    </source>
</evidence>
<keyword evidence="2" id="KW-1185">Reference proteome</keyword>
<sequence>MAGKAAVECSPSPATSPALRTRCHSVMSGPRWPQWLYPVPTFLRQPADYRLCCLFPCSRLPPQRAWSPRLSGCLKHWCQDTPDKSLTLDYRPVRVRRGSRSTPAMSVVLSLSLFRCSAAGHLAVLPASLQCGLMELPESPNLGRVPSNDHWGVSHLNRPHAHLPPVPWRPSHQYQTDGTV</sequence>
<comment type="caution">
    <text evidence="1">The sequence shown here is derived from an EMBL/GenBank/DDBJ whole genome shotgun (WGS) entry which is preliminary data.</text>
</comment>
<dbReference type="EMBL" id="JAHLJV010000007">
    <property type="protein sequence ID" value="KAK1597778.1"/>
    <property type="molecule type" value="Genomic_DNA"/>
</dbReference>
<dbReference type="RefSeq" id="XP_060418550.1">
    <property type="nucleotide sequence ID" value="XM_060552692.1"/>
</dbReference>
<evidence type="ECO:0000313" key="2">
    <source>
        <dbReference type="Proteomes" id="UP001230504"/>
    </source>
</evidence>
<dbReference type="GeneID" id="85436932"/>
<dbReference type="Proteomes" id="UP001230504">
    <property type="component" value="Unassembled WGS sequence"/>
</dbReference>
<gene>
    <name evidence="1" type="ORF">LY79DRAFT_356169</name>
</gene>
<proteinExistence type="predicted"/>